<dbReference type="InterPro" id="IPR029063">
    <property type="entry name" value="SAM-dependent_MTases_sf"/>
</dbReference>
<dbReference type="RefSeq" id="WP_126789676.1">
    <property type="nucleotide sequence ID" value="NZ_PIPN01000004.1"/>
</dbReference>
<keyword evidence="7" id="KW-0687">Ribonucleoprotein</keyword>
<feature type="binding site" evidence="6">
    <location>
        <position position="229"/>
    </location>
    <ligand>
        <name>S-adenosyl-L-methionine</name>
        <dbReference type="ChEBI" id="CHEBI:59789"/>
    </ligand>
</feature>
<comment type="similarity">
    <text evidence="1 6">Belongs to the methyltransferase superfamily. PrmA family.</text>
</comment>
<comment type="catalytic activity">
    <reaction evidence="6">
        <text>L-lysyl-[protein] + 3 S-adenosyl-L-methionine = N(6),N(6),N(6)-trimethyl-L-lysyl-[protein] + 3 S-adenosyl-L-homocysteine + 3 H(+)</text>
        <dbReference type="Rhea" id="RHEA:54192"/>
        <dbReference type="Rhea" id="RHEA-COMP:9752"/>
        <dbReference type="Rhea" id="RHEA-COMP:13826"/>
        <dbReference type="ChEBI" id="CHEBI:15378"/>
        <dbReference type="ChEBI" id="CHEBI:29969"/>
        <dbReference type="ChEBI" id="CHEBI:57856"/>
        <dbReference type="ChEBI" id="CHEBI:59789"/>
        <dbReference type="ChEBI" id="CHEBI:61961"/>
    </reaction>
</comment>
<feature type="binding site" evidence="6">
    <location>
        <position position="166"/>
    </location>
    <ligand>
        <name>S-adenosyl-L-methionine</name>
        <dbReference type="ChEBI" id="CHEBI:59789"/>
    </ligand>
</feature>
<evidence type="ECO:0000256" key="5">
    <source>
        <dbReference type="ARBA" id="ARBA00022691"/>
    </source>
</evidence>
<dbReference type="InterPro" id="IPR050078">
    <property type="entry name" value="Ribosomal_L11_MeTrfase_PrmA"/>
</dbReference>
<dbReference type="HAMAP" id="MF_00735">
    <property type="entry name" value="Methyltr_PrmA"/>
    <property type="match status" value="1"/>
</dbReference>
<evidence type="ECO:0000256" key="1">
    <source>
        <dbReference type="ARBA" id="ARBA00009741"/>
    </source>
</evidence>
<dbReference type="PIRSF" id="PIRSF000401">
    <property type="entry name" value="RPL11_MTase"/>
    <property type="match status" value="1"/>
</dbReference>
<dbReference type="SUPFAM" id="SSF53335">
    <property type="entry name" value="S-adenosyl-L-methionine-dependent methyltransferases"/>
    <property type="match status" value="1"/>
</dbReference>
<organism evidence="7 8">
    <name type="scientific">Aliidiomarina sedimenti</name>
    <dbReference type="NCBI Taxonomy" id="1933879"/>
    <lineage>
        <taxon>Bacteria</taxon>
        <taxon>Pseudomonadati</taxon>
        <taxon>Pseudomonadota</taxon>
        <taxon>Gammaproteobacteria</taxon>
        <taxon>Alteromonadales</taxon>
        <taxon>Idiomarinaceae</taxon>
        <taxon>Aliidiomarina</taxon>
    </lineage>
</organism>
<dbReference type="NCBIfam" id="TIGR00406">
    <property type="entry name" value="prmA"/>
    <property type="match status" value="1"/>
</dbReference>
<dbReference type="GO" id="GO:0032259">
    <property type="term" value="P:methylation"/>
    <property type="evidence" value="ECO:0007669"/>
    <property type="project" value="UniProtKB-KW"/>
</dbReference>
<evidence type="ECO:0000256" key="2">
    <source>
        <dbReference type="ARBA" id="ARBA00022490"/>
    </source>
</evidence>
<dbReference type="Proteomes" id="UP000287410">
    <property type="component" value="Unassembled WGS sequence"/>
</dbReference>
<dbReference type="EMBL" id="PIPN01000004">
    <property type="protein sequence ID" value="RUO29410.1"/>
    <property type="molecule type" value="Genomic_DNA"/>
</dbReference>
<dbReference type="EC" id="2.1.1.-" evidence="6"/>
<keyword evidence="3 6" id="KW-0489">Methyltransferase</keyword>
<comment type="function">
    <text evidence="6">Methylates ribosomal protein L11.</text>
</comment>
<feature type="binding site" evidence="6">
    <location>
        <position position="188"/>
    </location>
    <ligand>
        <name>S-adenosyl-L-methionine</name>
        <dbReference type="ChEBI" id="CHEBI:59789"/>
    </ligand>
</feature>
<keyword evidence="4 6" id="KW-0808">Transferase</keyword>
<keyword evidence="5 6" id="KW-0949">S-adenosyl-L-methionine</keyword>
<evidence type="ECO:0000256" key="4">
    <source>
        <dbReference type="ARBA" id="ARBA00022679"/>
    </source>
</evidence>
<feature type="binding site" evidence="6">
    <location>
        <position position="145"/>
    </location>
    <ligand>
        <name>S-adenosyl-L-methionine</name>
        <dbReference type="ChEBI" id="CHEBI:59789"/>
    </ligand>
</feature>
<keyword evidence="8" id="KW-1185">Reference proteome</keyword>
<comment type="subcellular location">
    <subcellularLocation>
        <location evidence="6">Cytoplasm</location>
    </subcellularLocation>
</comment>
<evidence type="ECO:0000313" key="7">
    <source>
        <dbReference type="EMBL" id="RUO29410.1"/>
    </source>
</evidence>
<dbReference type="PANTHER" id="PTHR43648">
    <property type="entry name" value="ELECTRON TRANSFER FLAVOPROTEIN BETA SUBUNIT LYSINE METHYLTRANSFERASE"/>
    <property type="match status" value="1"/>
</dbReference>
<dbReference type="InterPro" id="IPR004498">
    <property type="entry name" value="Ribosomal_PrmA_MeTrfase"/>
</dbReference>
<reference evidence="7 8" key="1">
    <citation type="journal article" date="2018" name="Front. Microbiol.">
        <title>Genome-Based Analysis Reveals the Taxonomy and Diversity of the Family Idiomarinaceae.</title>
        <authorList>
            <person name="Liu Y."/>
            <person name="Lai Q."/>
            <person name="Shao Z."/>
        </authorList>
    </citation>
    <scope>NUCLEOTIDE SEQUENCE [LARGE SCALE GENOMIC DNA]</scope>
    <source>
        <strain evidence="7 8">GBSy1</strain>
    </source>
</reference>
<evidence type="ECO:0000313" key="8">
    <source>
        <dbReference type="Proteomes" id="UP000287410"/>
    </source>
</evidence>
<proteinExistence type="inferred from homology"/>
<name>A0ABY0BY40_9GAMM</name>
<dbReference type="GO" id="GO:0005840">
    <property type="term" value="C:ribosome"/>
    <property type="evidence" value="ECO:0007669"/>
    <property type="project" value="UniProtKB-KW"/>
</dbReference>
<keyword evidence="2 6" id="KW-0963">Cytoplasm</keyword>
<sequence length="294" mass="32183">MPWIQLTVSSDEAHARQLGDVLMANGAQAVTYRDGKDAPIFEPGPGEVQLWDHTLVTGLFDAEFNTSALVKRLEQVKYLGKGFQYKTDQLEDKDWEREWMDNFKPIQFASNLWVVPSWHQAPDPNAANILLDPGMAFGTGTHPTTALCLEWLARQDLQGKTVVDVGCGSGILGIAALKLGAARCVGIDIDRQALIATKENAQRNDVAERFEVYLPSEQPSLAADIVVANVLAGPLQELASVILGYVGKAGLLCMSGVLSRQADDVMNAYRPTVQFAEVEQRDDWIMLNGQRVSG</sequence>
<keyword evidence="7" id="KW-0689">Ribosomal protein</keyword>
<dbReference type="Gene3D" id="3.40.50.150">
    <property type="entry name" value="Vaccinia Virus protein VP39"/>
    <property type="match status" value="1"/>
</dbReference>
<dbReference type="PANTHER" id="PTHR43648:SF1">
    <property type="entry name" value="ELECTRON TRANSFER FLAVOPROTEIN BETA SUBUNIT LYSINE METHYLTRANSFERASE"/>
    <property type="match status" value="1"/>
</dbReference>
<comment type="caution">
    <text evidence="7">The sequence shown here is derived from an EMBL/GenBank/DDBJ whole genome shotgun (WGS) entry which is preliminary data.</text>
</comment>
<dbReference type="CDD" id="cd02440">
    <property type="entry name" value="AdoMet_MTases"/>
    <property type="match status" value="1"/>
</dbReference>
<accession>A0ABY0BY40</accession>
<gene>
    <name evidence="6" type="primary">prmA</name>
    <name evidence="7" type="ORF">CWE12_10560</name>
</gene>
<dbReference type="GO" id="GO:0008168">
    <property type="term" value="F:methyltransferase activity"/>
    <property type="evidence" value="ECO:0007669"/>
    <property type="project" value="UniProtKB-KW"/>
</dbReference>
<evidence type="ECO:0000256" key="3">
    <source>
        <dbReference type="ARBA" id="ARBA00022603"/>
    </source>
</evidence>
<protein>
    <recommendedName>
        <fullName evidence="6">Ribosomal protein L11 methyltransferase</fullName>
        <shortName evidence="6">L11 Mtase</shortName>
        <ecNumber evidence="6">2.1.1.-</ecNumber>
    </recommendedName>
</protein>
<dbReference type="Pfam" id="PF06325">
    <property type="entry name" value="PrmA"/>
    <property type="match status" value="1"/>
</dbReference>
<evidence type="ECO:0000256" key="6">
    <source>
        <dbReference type="HAMAP-Rule" id="MF_00735"/>
    </source>
</evidence>